<dbReference type="GO" id="GO:0000160">
    <property type="term" value="P:phosphorelay signal transduction system"/>
    <property type="evidence" value="ECO:0007669"/>
    <property type="project" value="InterPro"/>
</dbReference>
<keyword evidence="1 5" id="KW-0597">Phosphoprotein</keyword>
<keyword evidence="4" id="KW-0804">Transcription</keyword>
<dbReference type="SMART" id="SM00448">
    <property type="entry name" value="REC"/>
    <property type="match status" value="1"/>
</dbReference>
<dbReference type="PRINTS" id="PR00038">
    <property type="entry name" value="HTHLUXR"/>
</dbReference>
<dbReference type="InterPro" id="IPR036388">
    <property type="entry name" value="WH-like_DNA-bd_sf"/>
</dbReference>
<feature type="domain" description="HTH luxR-type" evidence="6">
    <location>
        <begin position="145"/>
        <end position="210"/>
    </location>
</feature>
<dbReference type="InterPro" id="IPR000792">
    <property type="entry name" value="Tscrpt_reg_LuxR_C"/>
</dbReference>
<keyword evidence="3 8" id="KW-0238">DNA-binding</keyword>
<evidence type="ECO:0000313" key="8">
    <source>
        <dbReference type="EMBL" id="MDR6239211.1"/>
    </source>
</evidence>
<dbReference type="InterPro" id="IPR001789">
    <property type="entry name" value="Sig_transdc_resp-reg_receiver"/>
</dbReference>
<feature type="domain" description="Response regulatory" evidence="7">
    <location>
        <begin position="4"/>
        <end position="123"/>
    </location>
</feature>
<dbReference type="EMBL" id="JAVDQD010000002">
    <property type="protein sequence ID" value="MDR6239211.1"/>
    <property type="molecule type" value="Genomic_DNA"/>
</dbReference>
<name>A0AAE3XK15_9BACT</name>
<dbReference type="Gene3D" id="3.40.50.2300">
    <property type="match status" value="1"/>
</dbReference>
<dbReference type="RefSeq" id="WP_309938798.1">
    <property type="nucleotide sequence ID" value="NZ_AP025305.1"/>
</dbReference>
<evidence type="ECO:0000256" key="4">
    <source>
        <dbReference type="ARBA" id="ARBA00023163"/>
    </source>
</evidence>
<dbReference type="PANTHER" id="PTHR43214:SF41">
    <property type="entry name" value="NITRATE_NITRITE RESPONSE REGULATOR PROTEIN NARP"/>
    <property type="match status" value="1"/>
</dbReference>
<evidence type="ECO:0000259" key="6">
    <source>
        <dbReference type="PROSITE" id="PS50043"/>
    </source>
</evidence>
<gene>
    <name evidence="8" type="ORF">HNQ88_002248</name>
</gene>
<dbReference type="InterPro" id="IPR039420">
    <property type="entry name" value="WalR-like"/>
</dbReference>
<sequence>MKRNVIIVDDHKIFAQGLSKIVESDAQLNVSYIFKDGSELVKYLEINGAENIDLVITDLSMPEMDGCELLKYLKTEYLGLKVLVLSMHNDASHVEKVYNQEASGYILKNAEKSEVLRAINEILSGGKYYSQEISEVKKVADKHQKEGDHIHLTNREKEVLSLIAEEFTTQEIADRLFLSKHTVESYRKSLMLKLGVKNVVGLTRFAIKVGLVSV</sequence>
<dbReference type="Gene3D" id="1.10.10.10">
    <property type="entry name" value="Winged helix-like DNA-binding domain superfamily/Winged helix DNA-binding domain"/>
    <property type="match status" value="1"/>
</dbReference>
<dbReference type="Pfam" id="PF00196">
    <property type="entry name" value="GerE"/>
    <property type="match status" value="1"/>
</dbReference>
<evidence type="ECO:0000259" key="7">
    <source>
        <dbReference type="PROSITE" id="PS50110"/>
    </source>
</evidence>
<dbReference type="PROSITE" id="PS50043">
    <property type="entry name" value="HTH_LUXR_2"/>
    <property type="match status" value="1"/>
</dbReference>
<evidence type="ECO:0000256" key="5">
    <source>
        <dbReference type="PROSITE-ProRule" id="PRU00169"/>
    </source>
</evidence>
<reference evidence="8" key="1">
    <citation type="submission" date="2023-07" db="EMBL/GenBank/DDBJ databases">
        <title>Genomic Encyclopedia of Type Strains, Phase IV (KMG-IV): sequencing the most valuable type-strain genomes for metagenomic binning, comparative biology and taxonomic classification.</title>
        <authorList>
            <person name="Goeker M."/>
        </authorList>
    </citation>
    <scope>NUCLEOTIDE SEQUENCE</scope>
    <source>
        <strain evidence="8">DSM 26174</strain>
    </source>
</reference>
<dbReference type="CDD" id="cd06170">
    <property type="entry name" value="LuxR_C_like"/>
    <property type="match status" value="1"/>
</dbReference>
<dbReference type="SUPFAM" id="SSF52172">
    <property type="entry name" value="CheY-like"/>
    <property type="match status" value="1"/>
</dbReference>
<dbReference type="PANTHER" id="PTHR43214">
    <property type="entry name" value="TWO-COMPONENT RESPONSE REGULATOR"/>
    <property type="match status" value="1"/>
</dbReference>
<dbReference type="PROSITE" id="PS50110">
    <property type="entry name" value="RESPONSE_REGULATORY"/>
    <property type="match status" value="1"/>
</dbReference>
<dbReference type="AlphaFoldDB" id="A0AAE3XK15"/>
<accession>A0AAE3XK15</accession>
<dbReference type="Pfam" id="PF00072">
    <property type="entry name" value="Response_reg"/>
    <property type="match status" value="1"/>
</dbReference>
<dbReference type="GO" id="GO:0006355">
    <property type="term" value="P:regulation of DNA-templated transcription"/>
    <property type="evidence" value="ECO:0007669"/>
    <property type="project" value="InterPro"/>
</dbReference>
<evidence type="ECO:0000256" key="3">
    <source>
        <dbReference type="ARBA" id="ARBA00023125"/>
    </source>
</evidence>
<dbReference type="InterPro" id="IPR016032">
    <property type="entry name" value="Sig_transdc_resp-reg_C-effctor"/>
</dbReference>
<keyword evidence="9" id="KW-1185">Reference proteome</keyword>
<dbReference type="GO" id="GO:0003677">
    <property type="term" value="F:DNA binding"/>
    <property type="evidence" value="ECO:0007669"/>
    <property type="project" value="UniProtKB-KW"/>
</dbReference>
<organism evidence="8 9">
    <name type="scientific">Aureibacter tunicatorum</name>
    <dbReference type="NCBI Taxonomy" id="866807"/>
    <lineage>
        <taxon>Bacteria</taxon>
        <taxon>Pseudomonadati</taxon>
        <taxon>Bacteroidota</taxon>
        <taxon>Cytophagia</taxon>
        <taxon>Cytophagales</taxon>
        <taxon>Persicobacteraceae</taxon>
        <taxon>Aureibacter</taxon>
    </lineage>
</organism>
<evidence type="ECO:0000256" key="1">
    <source>
        <dbReference type="ARBA" id="ARBA00022553"/>
    </source>
</evidence>
<dbReference type="SMART" id="SM00421">
    <property type="entry name" value="HTH_LUXR"/>
    <property type="match status" value="1"/>
</dbReference>
<dbReference type="InterPro" id="IPR011006">
    <property type="entry name" value="CheY-like_superfamily"/>
</dbReference>
<dbReference type="SUPFAM" id="SSF46894">
    <property type="entry name" value="C-terminal effector domain of the bipartite response regulators"/>
    <property type="match status" value="1"/>
</dbReference>
<feature type="modified residue" description="4-aspartylphosphate" evidence="5">
    <location>
        <position position="58"/>
    </location>
</feature>
<dbReference type="InterPro" id="IPR058245">
    <property type="entry name" value="NreC/VraR/RcsB-like_REC"/>
</dbReference>
<dbReference type="CDD" id="cd17535">
    <property type="entry name" value="REC_NarL-like"/>
    <property type="match status" value="1"/>
</dbReference>
<dbReference type="Proteomes" id="UP001185092">
    <property type="component" value="Unassembled WGS sequence"/>
</dbReference>
<evidence type="ECO:0000313" key="9">
    <source>
        <dbReference type="Proteomes" id="UP001185092"/>
    </source>
</evidence>
<protein>
    <submittedName>
        <fullName evidence="8">DNA-binding NarL/FixJ family response regulator</fullName>
    </submittedName>
</protein>
<keyword evidence="2" id="KW-0805">Transcription regulation</keyword>
<comment type="caution">
    <text evidence="8">The sequence shown here is derived from an EMBL/GenBank/DDBJ whole genome shotgun (WGS) entry which is preliminary data.</text>
</comment>
<proteinExistence type="predicted"/>
<evidence type="ECO:0000256" key="2">
    <source>
        <dbReference type="ARBA" id="ARBA00023015"/>
    </source>
</evidence>